<dbReference type="InterPro" id="IPR014710">
    <property type="entry name" value="RmlC-like_jellyroll"/>
</dbReference>
<gene>
    <name evidence="2" type="ORF">E1B00_03410</name>
</gene>
<dbReference type="RefSeq" id="WP_139445719.1">
    <property type="nucleotide sequence ID" value="NZ_SMDR01000001.1"/>
</dbReference>
<dbReference type="EMBL" id="SMDR01000001">
    <property type="protein sequence ID" value="TNJ34842.1"/>
    <property type="molecule type" value="Genomic_DNA"/>
</dbReference>
<reference evidence="2 3" key="1">
    <citation type="submission" date="2019-03" db="EMBL/GenBank/DDBJ databases">
        <title>Arenimonas daejeonensis sp. nov., isolated from compost.</title>
        <authorList>
            <person name="Jeon C.O."/>
        </authorList>
    </citation>
    <scope>NUCLEOTIDE SEQUENCE [LARGE SCALE GENOMIC DNA]</scope>
    <source>
        <strain evidence="2 3">R29</strain>
    </source>
</reference>
<sequence>MSTRKPPRDDLLLAALAGLLPESAPAPAAASALRARILAGARRMRTKVVRADEGEWKPFVPGIRIKTLRRDEAEGTQTSLWRIEPGAAVPPHPHTREEECLVLEGSVLHDGVEYFPGDFLLAPPGERHKAFEAPKGALLMIRSELIPDPERLRKLSAPDSET</sequence>
<dbReference type="Pfam" id="PF12973">
    <property type="entry name" value="Cupin_7"/>
    <property type="match status" value="1"/>
</dbReference>
<accession>A0A5C4RV87</accession>
<keyword evidence="3" id="KW-1185">Reference proteome</keyword>
<dbReference type="Gene3D" id="2.60.120.10">
    <property type="entry name" value="Jelly Rolls"/>
    <property type="match status" value="1"/>
</dbReference>
<evidence type="ECO:0000259" key="1">
    <source>
        <dbReference type="Pfam" id="PF12973"/>
    </source>
</evidence>
<dbReference type="AlphaFoldDB" id="A0A5C4RV87"/>
<evidence type="ECO:0000313" key="3">
    <source>
        <dbReference type="Proteomes" id="UP000305760"/>
    </source>
</evidence>
<proteinExistence type="predicted"/>
<dbReference type="InterPro" id="IPR011051">
    <property type="entry name" value="RmlC_Cupin_sf"/>
</dbReference>
<organism evidence="2 3">
    <name type="scientific">Arenimonas terrae</name>
    <dbReference type="NCBI Taxonomy" id="2546226"/>
    <lineage>
        <taxon>Bacteria</taxon>
        <taxon>Pseudomonadati</taxon>
        <taxon>Pseudomonadota</taxon>
        <taxon>Gammaproteobacteria</taxon>
        <taxon>Lysobacterales</taxon>
        <taxon>Lysobacteraceae</taxon>
        <taxon>Arenimonas</taxon>
    </lineage>
</organism>
<comment type="caution">
    <text evidence="2">The sequence shown here is derived from an EMBL/GenBank/DDBJ whole genome shotgun (WGS) entry which is preliminary data.</text>
</comment>
<protein>
    <submittedName>
        <fullName evidence="2">Cupin domain-containing protein</fullName>
    </submittedName>
</protein>
<dbReference type="InterPro" id="IPR025979">
    <property type="entry name" value="ChrR-like_cupin_dom"/>
</dbReference>
<evidence type="ECO:0000313" key="2">
    <source>
        <dbReference type="EMBL" id="TNJ34842.1"/>
    </source>
</evidence>
<dbReference type="SUPFAM" id="SSF51182">
    <property type="entry name" value="RmlC-like cupins"/>
    <property type="match status" value="1"/>
</dbReference>
<feature type="domain" description="ChrR-like cupin" evidence="1">
    <location>
        <begin position="47"/>
        <end position="141"/>
    </location>
</feature>
<dbReference type="OrthoDB" id="345639at2"/>
<dbReference type="Proteomes" id="UP000305760">
    <property type="component" value="Unassembled WGS sequence"/>
</dbReference>
<name>A0A5C4RV87_9GAMM</name>